<evidence type="ECO:0000256" key="1">
    <source>
        <dbReference type="SAM" id="MobiDB-lite"/>
    </source>
</evidence>
<accession>A0ABS1NTD7</accession>
<reference evidence="2 3" key="1">
    <citation type="submission" date="2021-01" db="EMBL/GenBank/DDBJ databases">
        <title>WGS of actinomycetes isolated from Thailand.</title>
        <authorList>
            <person name="Thawai C."/>
        </authorList>
    </citation>
    <scope>NUCLEOTIDE SEQUENCE [LARGE SCALE GENOMIC DNA]</scope>
    <source>
        <strain evidence="2 3">CH5-8</strain>
    </source>
</reference>
<name>A0ABS1NTD7_9ACTN</name>
<evidence type="ECO:0000313" key="3">
    <source>
        <dbReference type="Proteomes" id="UP000621386"/>
    </source>
</evidence>
<comment type="caution">
    <text evidence="2">The sequence shown here is derived from an EMBL/GenBank/DDBJ whole genome shotgun (WGS) entry which is preliminary data.</text>
</comment>
<evidence type="ECO:0000313" key="2">
    <source>
        <dbReference type="EMBL" id="MBL1103132.1"/>
    </source>
</evidence>
<proteinExistence type="predicted"/>
<feature type="region of interest" description="Disordered" evidence="1">
    <location>
        <begin position="1"/>
        <end position="34"/>
    </location>
</feature>
<protein>
    <submittedName>
        <fullName evidence="2">Uncharacterized protein</fullName>
    </submittedName>
</protein>
<dbReference type="EMBL" id="JAERRH010000001">
    <property type="protein sequence ID" value="MBL1103132.1"/>
    <property type="molecule type" value="Genomic_DNA"/>
</dbReference>
<dbReference type="Proteomes" id="UP000621386">
    <property type="component" value="Unassembled WGS sequence"/>
</dbReference>
<organism evidence="2 3">
    <name type="scientific">Streptomyces musisoli</name>
    <dbReference type="NCBI Taxonomy" id="2802280"/>
    <lineage>
        <taxon>Bacteria</taxon>
        <taxon>Bacillati</taxon>
        <taxon>Actinomycetota</taxon>
        <taxon>Actinomycetes</taxon>
        <taxon>Kitasatosporales</taxon>
        <taxon>Streptomycetaceae</taxon>
        <taxon>Streptomyces</taxon>
    </lineage>
</organism>
<dbReference type="RefSeq" id="WP_201813604.1">
    <property type="nucleotide sequence ID" value="NZ_JAERRH010000001.1"/>
</dbReference>
<keyword evidence="3" id="KW-1185">Reference proteome</keyword>
<gene>
    <name evidence="2" type="ORF">JK361_00650</name>
</gene>
<sequence length="67" mass="7310">MSPVHRTPQRTAPGDRALDPPAFTPARASPAPVHHRLARQLEEAAGPRGPHRGATRCALDFRLLVRT</sequence>